<sequence>MFEIKQLRYFVAVAEELNFRRAAERLHITQPPLSQTIKNLEEELNVKLFIRNTHSVQLTRAGEVFFQEALNLLAAAHQSLSLVRQADAGEVGALNIGYSASAIFSSVLTSALAVLLERRPLLELQLHDGNSLDHLSSLRSGQLDAAILRSDIANESARGLRLHFLGEEPLYVLINPSHALAKAEHLFLSDLSDERLLLQPTGKRTFLRHQVEYLSERAGLSLVNTLEVPDISSMLCFVTAGLGIAVLPKSVASIPHGLVSIPLADIGSSRPLTLVSASETPVVLELEKLVNERVKS</sequence>
<dbReference type="Pfam" id="PF00126">
    <property type="entry name" value="HTH_1"/>
    <property type="match status" value="1"/>
</dbReference>
<dbReference type="PATRIC" id="fig|1204738.3.peg.3062"/>
<dbReference type="PANTHER" id="PTHR30346">
    <property type="entry name" value="TRANSCRIPTIONAL DUAL REGULATOR HCAR-RELATED"/>
    <property type="match status" value="1"/>
</dbReference>
<keyword evidence="3" id="KW-0238">DNA-binding</keyword>
<evidence type="ECO:0000313" key="7">
    <source>
        <dbReference type="Proteomes" id="UP000011651"/>
    </source>
</evidence>
<dbReference type="PRINTS" id="PR00039">
    <property type="entry name" value="HTHLYSR"/>
</dbReference>
<accession>L9U8C4</accession>
<evidence type="ECO:0000313" key="6">
    <source>
        <dbReference type="EMBL" id="ELY21160.1"/>
    </source>
</evidence>
<dbReference type="SUPFAM" id="SSF53850">
    <property type="entry name" value="Periplasmic binding protein-like II"/>
    <property type="match status" value="1"/>
</dbReference>
<dbReference type="Pfam" id="PF03466">
    <property type="entry name" value="LysR_substrate"/>
    <property type="match status" value="1"/>
</dbReference>
<dbReference type="InterPro" id="IPR000847">
    <property type="entry name" value="LysR_HTH_N"/>
</dbReference>
<keyword evidence="2" id="KW-0805">Transcription regulation</keyword>
<comment type="similarity">
    <text evidence="1">Belongs to the LysR transcriptional regulatory family.</text>
</comment>
<dbReference type="InterPro" id="IPR005119">
    <property type="entry name" value="LysR_subst-bd"/>
</dbReference>
<proteinExistence type="inferred from homology"/>
<dbReference type="Proteomes" id="UP000011651">
    <property type="component" value="Unassembled WGS sequence"/>
</dbReference>
<dbReference type="AlphaFoldDB" id="L9U8C4"/>
<dbReference type="EMBL" id="AOPO01000008">
    <property type="protein sequence ID" value="ELY21160.1"/>
    <property type="molecule type" value="Genomic_DNA"/>
</dbReference>
<reference evidence="6 7" key="1">
    <citation type="journal article" date="2013" name="Genome Announc.">
        <title>Draft Genome of the Marine Gammaproteobacterium Halomonas titanicae.</title>
        <authorList>
            <person name="Sanchez-Porro C."/>
            <person name="de la Haba R.R."/>
            <person name="Cruz-Hernandez N."/>
            <person name="Gonzalez J.M."/>
            <person name="Reyes-Guirao C."/>
            <person name="Navarro-Sampedro L."/>
            <person name="Carballo M."/>
            <person name="Ventosa A."/>
        </authorList>
    </citation>
    <scope>NUCLEOTIDE SEQUENCE [LARGE SCALE GENOMIC DNA]</scope>
    <source>
        <strain evidence="6 7">BH1</strain>
    </source>
</reference>
<organism evidence="6 7">
    <name type="scientific">Vreelandella titanicae BH1</name>
    <dbReference type="NCBI Taxonomy" id="1204738"/>
    <lineage>
        <taxon>Bacteria</taxon>
        <taxon>Pseudomonadati</taxon>
        <taxon>Pseudomonadota</taxon>
        <taxon>Gammaproteobacteria</taxon>
        <taxon>Oceanospirillales</taxon>
        <taxon>Halomonadaceae</taxon>
        <taxon>Vreelandella</taxon>
    </lineage>
</organism>
<dbReference type="PROSITE" id="PS50931">
    <property type="entry name" value="HTH_LYSR"/>
    <property type="match status" value="1"/>
</dbReference>
<dbReference type="GO" id="GO:0003677">
    <property type="term" value="F:DNA binding"/>
    <property type="evidence" value="ECO:0007669"/>
    <property type="project" value="UniProtKB-KW"/>
</dbReference>
<feature type="domain" description="HTH lysR-type" evidence="5">
    <location>
        <begin position="2"/>
        <end position="59"/>
    </location>
</feature>
<dbReference type="CDD" id="cd08414">
    <property type="entry name" value="PBP2_LTTR_aromatics_like"/>
    <property type="match status" value="1"/>
</dbReference>
<evidence type="ECO:0000256" key="4">
    <source>
        <dbReference type="ARBA" id="ARBA00023163"/>
    </source>
</evidence>
<evidence type="ECO:0000259" key="5">
    <source>
        <dbReference type="PROSITE" id="PS50931"/>
    </source>
</evidence>
<dbReference type="PANTHER" id="PTHR30346:SF0">
    <property type="entry name" value="HCA OPERON TRANSCRIPTIONAL ACTIVATOR HCAR"/>
    <property type="match status" value="1"/>
</dbReference>
<comment type="caution">
    <text evidence="6">The sequence shown here is derived from an EMBL/GenBank/DDBJ whole genome shotgun (WGS) entry which is preliminary data.</text>
</comment>
<protein>
    <submittedName>
        <fullName evidence="6">LysR, substrate-binding</fullName>
    </submittedName>
</protein>
<dbReference type="RefSeq" id="WP_009287621.1">
    <property type="nucleotide sequence ID" value="NZ_AOPO01000008.1"/>
</dbReference>
<dbReference type="InterPro" id="IPR036390">
    <property type="entry name" value="WH_DNA-bd_sf"/>
</dbReference>
<dbReference type="Gene3D" id="3.40.190.10">
    <property type="entry name" value="Periplasmic binding protein-like II"/>
    <property type="match status" value="2"/>
</dbReference>
<evidence type="ECO:0000256" key="2">
    <source>
        <dbReference type="ARBA" id="ARBA00023015"/>
    </source>
</evidence>
<dbReference type="InterPro" id="IPR036388">
    <property type="entry name" value="WH-like_DNA-bd_sf"/>
</dbReference>
<dbReference type="Gene3D" id="1.10.10.10">
    <property type="entry name" value="Winged helix-like DNA-binding domain superfamily/Winged helix DNA-binding domain"/>
    <property type="match status" value="1"/>
</dbReference>
<dbReference type="GO" id="GO:0032993">
    <property type="term" value="C:protein-DNA complex"/>
    <property type="evidence" value="ECO:0007669"/>
    <property type="project" value="TreeGrafter"/>
</dbReference>
<evidence type="ECO:0000256" key="3">
    <source>
        <dbReference type="ARBA" id="ARBA00023125"/>
    </source>
</evidence>
<dbReference type="FunFam" id="1.10.10.10:FF:000001">
    <property type="entry name" value="LysR family transcriptional regulator"/>
    <property type="match status" value="1"/>
</dbReference>
<name>L9U8C4_9GAMM</name>
<dbReference type="GO" id="GO:0003700">
    <property type="term" value="F:DNA-binding transcription factor activity"/>
    <property type="evidence" value="ECO:0007669"/>
    <property type="project" value="InterPro"/>
</dbReference>
<keyword evidence="4" id="KW-0804">Transcription</keyword>
<dbReference type="SUPFAM" id="SSF46785">
    <property type="entry name" value="Winged helix' DNA-binding domain"/>
    <property type="match status" value="1"/>
</dbReference>
<gene>
    <name evidence="6" type="ORF">HALTITAN_2039</name>
</gene>
<evidence type="ECO:0000256" key="1">
    <source>
        <dbReference type="ARBA" id="ARBA00009437"/>
    </source>
</evidence>